<dbReference type="STRING" id="188906.SAMN04488526_2264"/>
<dbReference type="Pfam" id="PF01774">
    <property type="entry name" value="UreD"/>
    <property type="match status" value="1"/>
</dbReference>
<comment type="similarity">
    <text evidence="1 3">Belongs to the UreD family.</text>
</comment>
<sequence length="268" mass="28655">MPDTSLMQRVRGEAHVTLGRHGLRDLRQAGSAKAILPRTDAPEPEVVFLNTAGGITSGDRLDYMLTLGSGARATAGTQTAERAYRATDGPGRVVTTLKLGAGAHLDWLPQEIIAFEGCDLSRITQVEMAGDATFLGVDTVVLGREAHGETLRAARLDDLRRITRDGVPLHIEHLTLGPDMLNDPACLGGARAMATLVMAGPAVSDALEPLRAVLSAQDVTAHASAWDGRLVARFLSRHPAPLRRALVSAILTLRGRPMPRVWQCEVTT</sequence>
<keyword evidence="3" id="KW-0996">Nickel insertion</keyword>
<gene>
    <name evidence="3" type="primary">ureD</name>
    <name evidence="4" type="ORF">SAMN04488526_2264</name>
</gene>
<dbReference type="RefSeq" id="WP_092762845.1">
    <property type="nucleotide sequence ID" value="NZ_FNZQ01000004.1"/>
</dbReference>
<evidence type="ECO:0000256" key="2">
    <source>
        <dbReference type="ARBA" id="ARBA00023186"/>
    </source>
</evidence>
<dbReference type="EMBL" id="FNZQ01000004">
    <property type="protein sequence ID" value="SEL25279.1"/>
    <property type="molecule type" value="Genomic_DNA"/>
</dbReference>
<comment type="subunit">
    <text evidence="3">UreD, UreF and UreG form a complex that acts as a GTP-hydrolysis-dependent molecular chaperone, activating the urease apoprotein by helping to assemble the nickel containing metallocenter of UreC. The UreE protein probably delivers the nickel.</text>
</comment>
<dbReference type="HAMAP" id="MF_01384">
    <property type="entry name" value="UreD"/>
    <property type="match status" value="1"/>
</dbReference>
<dbReference type="PANTHER" id="PTHR33643">
    <property type="entry name" value="UREASE ACCESSORY PROTEIN D"/>
    <property type="match status" value="1"/>
</dbReference>
<organism evidence="4 5">
    <name type="scientific">Jannaschia helgolandensis</name>
    <dbReference type="NCBI Taxonomy" id="188906"/>
    <lineage>
        <taxon>Bacteria</taxon>
        <taxon>Pseudomonadati</taxon>
        <taxon>Pseudomonadota</taxon>
        <taxon>Alphaproteobacteria</taxon>
        <taxon>Rhodobacterales</taxon>
        <taxon>Roseobacteraceae</taxon>
        <taxon>Jannaschia</taxon>
    </lineage>
</organism>
<keyword evidence="5" id="KW-1185">Reference proteome</keyword>
<accession>A0A1H7NPS9</accession>
<comment type="function">
    <text evidence="3">Required for maturation of urease via the functional incorporation of the urease nickel metallocenter.</text>
</comment>
<dbReference type="GO" id="GO:0016151">
    <property type="term" value="F:nickel cation binding"/>
    <property type="evidence" value="ECO:0007669"/>
    <property type="project" value="UniProtKB-UniRule"/>
</dbReference>
<name>A0A1H7NPS9_9RHOB</name>
<dbReference type="GO" id="GO:0005737">
    <property type="term" value="C:cytoplasm"/>
    <property type="evidence" value="ECO:0007669"/>
    <property type="project" value="UniProtKB-SubCell"/>
</dbReference>
<dbReference type="Proteomes" id="UP000199283">
    <property type="component" value="Unassembled WGS sequence"/>
</dbReference>
<evidence type="ECO:0000256" key="3">
    <source>
        <dbReference type="HAMAP-Rule" id="MF_01384"/>
    </source>
</evidence>
<proteinExistence type="inferred from homology"/>
<comment type="subcellular location">
    <subcellularLocation>
        <location evidence="3">Cytoplasm</location>
    </subcellularLocation>
</comment>
<evidence type="ECO:0000313" key="4">
    <source>
        <dbReference type="EMBL" id="SEL25279.1"/>
    </source>
</evidence>
<dbReference type="PANTHER" id="PTHR33643:SF1">
    <property type="entry name" value="UREASE ACCESSORY PROTEIN D"/>
    <property type="match status" value="1"/>
</dbReference>
<keyword evidence="3" id="KW-0963">Cytoplasm</keyword>
<dbReference type="AlphaFoldDB" id="A0A1H7NPS9"/>
<reference evidence="4 5" key="1">
    <citation type="submission" date="2016-10" db="EMBL/GenBank/DDBJ databases">
        <authorList>
            <person name="de Groot N.N."/>
        </authorList>
    </citation>
    <scope>NUCLEOTIDE SEQUENCE [LARGE SCALE GENOMIC DNA]</scope>
    <source>
        <strain evidence="4 5">DSM 14858</strain>
    </source>
</reference>
<dbReference type="OrthoDB" id="9798842at2"/>
<protein>
    <recommendedName>
        <fullName evidence="3">Urease accessory protein UreD</fullName>
    </recommendedName>
</protein>
<dbReference type="InterPro" id="IPR002669">
    <property type="entry name" value="UreD"/>
</dbReference>
<evidence type="ECO:0000313" key="5">
    <source>
        <dbReference type="Proteomes" id="UP000199283"/>
    </source>
</evidence>
<keyword evidence="2 3" id="KW-0143">Chaperone</keyword>
<evidence type="ECO:0000256" key="1">
    <source>
        <dbReference type="ARBA" id="ARBA00007177"/>
    </source>
</evidence>